<dbReference type="InterPro" id="IPR009073">
    <property type="entry name" value="HscB_oligo_C"/>
</dbReference>
<dbReference type="AlphaFoldDB" id="A0AAD5NAX8"/>
<keyword evidence="5" id="KW-1185">Reference proteome</keyword>
<dbReference type="Pfam" id="PF07743">
    <property type="entry name" value="HSCB_C"/>
    <property type="match status" value="1"/>
</dbReference>
<evidence type="ECO:0000313" key="3">
    <source>
        <dbReference type="EMBL" id="KAJ1348846.1"/>
    </source>
</evidence>
<protein>
    <recommendedName>
        <fullName evidence="2">Co-chaperone HscB C-terminal oligomerisation domain-containing protein</fullName>
    </recommendedName>
</protein>
<evidence type="ECO:0000313" key="4">
    <source>
        <dbReference type="EMBL" id="KAJ1362099.1"/>
    </source>
</evidence>
<dbReference type="Gene3D" id="1.20.1280.20">
    <property type="entry name" value="HscB, C-terminal domain"/>
    <property type="match status" value="1"/>
</dbReference>
<keyword evidence="1" id="KW-0143">Chaperone</keyword>
<evidence type="ECO:0000259" key="2">
    <source>
        <dbReference type="Pfam" id="PF07743"/>
    </source>
</evidence>
<dbReference type="Proteomes" id="UP001196413">
    <property type="component" value="Unassembled WGS sequence"/>
</dbReference>
<comment type="caution">
    <text evidence="4">The sequence shown here is derived from an EMBL/GenBank/DDBJ whole genome shotgun (WGS) entry which is preliminary data.</text>
</comment>
<gene>
    <name evidence="3" type="ORF">KIN20_004239</name>
    <name evidence="4" type="ORF">KIN20_021518</name>
</gene>
<name>A0AAD5NAX8_PARTN</name>
<evidence type="ECO:0000256" key="1">
    <source>
        <dbReference type="ARBA" id="ARBA00023186"/>
    </source>
</evidence>
<feature type="domain" description="Co-chaperone HscB C-terminal oligomerisation" evidence="2">
    <location>
        <begin position="1"/>
        <end position="62"/>
    </location>
</feature>
<organism evidence="4 5">
    <name type="scientific">Parelaphostrongylus tenuis</name>
    <name type="common">Meningeal worm</name>
    <dbReference type="NCBI Taxonomy" id="148309"/>
    <lineage>
        <taxon>Eukaryota</taxon>
        <taxon>Metazoa</taxon>
        <taxon>Ecdysozoa</taxon>
        <taxon>Nematoda</taxon>
        <taxon>Chromadorea</taxon>
        <taxon>Rhabditida</taxon>
        <taxon>Rhabditina</taxon>
        <taxon>Rhabditomorpha</taxon>
        <taxon>Strongyloidea</taxon>
        <taxon>Metastrongylidae</taxon>
        <taxon>Parelaphostrongylus</taxon>
    </lineage>
</organism>
<dbReference type="EMBL" id="JAHQIW010000569">
    <property type="protein sequence ID" value="KAJ1348846.1"/>
    <property type="molecule type" value="Genomic_DNA"/>
</dbReference>
<accession>A0AAD5NAX8</accession>
<dbReference type="InterPro" id="IPR036386">
    <property type="entry name" value="HscB_C_sf"/>
</dbReference>
<sequence length="88" mass="10227">MMEWNEKVADIDSEEDLSEEMKKLQGEIDTLLIKLEKHFTAKNIEEVCPTITKLSYLYSLRSFIEKRMENTSRVLSYSFVAMISNGVS</sequence>
<proteinExistence type="predicted"/>
<dbReference type="GO" id="GO:0051259">
    <property type="term" value="P:protein complex oligomerization"/>
    <property type="evidence" value="ECO:0007669"/>
    <property type="project" value="InterPro"/>
</dbReference>
<dbReference type="EMBL" id="JAHQIW010004370">
    <property type="protein sequence ID" value="KAJ1362099.1"/>
    <property type="molecule type" value="Genomic_DNA"/>
</dbReference>
<evidence type="ECO:0000313" key="5">
    <source>
        <dbReference type="Proteomes" id="UP001196413"/>
    </source>
</evidence>
<dbReference type="SUPFAM" id="SSF47144">
    <property type="entry name" value="HSC20 (HSCB), C-terminal oligomerisation domain"/>
    <property type="match status" value="1"/>
</dbReference>
<reference evidence="4" key="1">
    <citation type="submission" date="2021-06" db="EMBL/GenBank/DDBJ databases">
        <title>Parelaphostrongylus tenuis whole genome reference sequence.</title>
        <authorList>
            <person name="Garwood T.J."/>
            <person name="Larsen P.A."/>
            <person name="Fountain-Jones N.M."/>
            <person name="Garbe J.R."/>
            <person name="Macchietto M.G."/>
            <person name="Kania S.A."/>
            <person name="Gerhold R.W."/>
            <person name="Richards J.E."/>
            <person name="Wolf T.M."/>
        </authorList>
    </citation>
    <scope>NUCLEOTIDE SEQUENCE</scope>
    <source>
        <strain evidence="4">MNPRO001-30</strain>
        <tissue evidence="4">Meninges</tissue>
    </source>
</reference>